<dbReference type="Proteomes" id="UP000000493">
    <property type="component" value="Chromosome"/>
</dbReference>
<sequence length="310" mass="35264">MKRSTQPLQKLLIVIAGPTAVGKTELCVRLAQILNTEVLSADSRQFYRELTIGTAKPTEEELRGVPHHFINSHSIAVLYSAGAFERDALATLERLFELHDTVILTGGSGLYIKAVCEGLDDLPETPPELRAGLMHRLEAEGLPALQTQLQALDPVYCAANDLQNTQRVVRALEVCLLTGKPYSSFREHQPAQRPFRILQIVLERDRDELYRRIDLRMDAMLAAGLVEEARSLAAYRSHNALQTVGYKEVFEYLDGQYAYEEMVRLLKRNSRRYAKRQITWFKHQGNFKGFRAEDFEGILTYIQSIKAELE</sequence>
<reference evidence="15" key="1">
    <citation type="submission" date="2011-06" db="EMBL/GenBank/DDBJ databases">
        <title>The complete genome of chromosome of Runella slithyformis DSM 19594.</title>
        <authorList>
            <consortium name="US DOE Joint Genome Institute (JGI-PGF)"/>
            <person name="Lucas S."/>
            <person name="Han J."/>
            <person name="Lapidus A."/>
            <person name="Bruce D."/>
            <person name="Goodwin L."/>
            <person name="Pitluck S."/>
            <person name="Peters L."/>
            <person name="Kyrpides N."/>
            <person name="Mavromatis K."/>
            <person name="Ivanova N."/>
            <person name="Ovchinnikova G."/>
            <person name="Zhang X."/>
            <person name="Misra M."/>
            <person name="Detter J.C."/>
            <person name="Tapia R."/>
            <person name="Han C."/>
            <person name="Land M."/>
            <person name="Hauser L."/>
            <person name="Markowitz V."/>
            <person name="Cheng J.-F."/>
            <person name="Hugenholtz P."/>
            <person name="Woyke T."/>
            <person name="Wu D."/>
            <person name="Tindall B."/>
            <person name="Faehrich R."/>
            <person name="Brambilla E."/>
            <person name="Klenk H.-P."/>
            <person name="Eisen J.A."/>
        </authorList>
    </citation>
    <scope>NUCLEOTIDE SEQUENCE [LARGE SCALE GENOMIC DNA]</scope>
    <source>
        <strain evidence="15">ATCC 29530 / DSM 19594 / LMG 11500 / NCIMB 11436 / LSU 4</strain>
    </source>
</reference>
<dbReference type="SUPFAM" id="SSF52540">
    <property type="entry name" value="P-loop containing nucleoside triphosphate hydrolases"/>
    <property type="match status" value="2"/>
</dbReference>
<evidence type="ECO:0000256" key="11">
    <source>
        <dbReference type="RuleBase" id="RU003783"/>
    </source>
</evidence>
<reference evidence="14 15" key="2">
    <citation type="journal article" date="2012" name="Stand. Genomic Sci.">
        <title>Complete genome sequence of the aquatic bacterium Runella slithyformis type strain (LSU 4(T)).</title>
        <authorList>
            <person name="Copeland A."/>
            <person name="Zhang X."/>
            <person name="Misra M."/>
            <person name="Lapidus A."/>
            <person name="Nolan M."/>
            <person name="Lucas S."/>
            <person name="Deshpande S."/>
            <person name="Cheng J.F."/>
            <person name="Tapia R."/>
            <person name="Goodwin L.A."/>
            <person name="Pitluck S."/>
            <person name="Liolios K."/>
            <person name="Pagani I."/>
            <person name="Ivanova N."/>
            <person name="Mikhailova N."/>
            <person name="Pati A."/>
            <person name="Chen A."/>
            <person name="Palaniappan K."/>
            <person name="Land M."/>
            <person name="Hauser L."/>
            <person name="Pan C."/>
            <person name="Jeffries C.D."/>
            <person name="Detter J.C."/>
            <person name="Brambilla E.M."/>
            <person name="Rohde M."/>
            <person name="Djao O.D."/>
            <person name="Goker M."/>
            <person name="Sikorski J."/>
            <person name="Tindall B.J."/>
            <person name="Woyke T."/>
            <person name="Bristow J."/>
            <person name="Eisen J.A."/>
            <person name="Markowitz V."/>
            <person name="Hugenholtz P."/>
            <person name="Kyrpides N.C."/>
            <person name="Klenk H.P."/>
            <person name="Mavromatis K."/>
        </authorList>
    </citation>
    <scope>NUCLEOTIDE SEQUENCE [LARGE SCALE GENOMIC DNA]</scope>
    <source>
        <strain evidence="15">ATCC 29530 / DSM 19594 / LMG 11500 / NCIMB 11436 / LSU 4</strain>
    </source>
</reference>
<protein>
    <recommendedName>
        <fullName evidence="10">tRNA dimethylallyltransferase</fullName>
        <ecNumber evidence="10">2.5.1.75</ecNumber>
    </recommendedName>
    <alternativeName>
        <fullName evidence="10">Dimethylallyl diphosphate:tRNA dimethylallyltransferase</fullName>
        <shortName evidence="10">DMAPP:tRNA dimethylallyltransferase</shortName>
        <shortName evidence="10">DMATase</shortName>
    </alternativeName>
    <alternativeName>
        <fullName evidence="10">Isopentenyl-diphosphate:tRNA isopentenyltransferase</fullName>
        <shortName evidence="10">IPP transferase</shortName>
        <shortName evidence="10">IPPT</shortName>
        <shortName evidence="10">IPTase</shortName>
    </alternativeName>
</protein>
<feature type="region of interest" description="Interaction with substrate tRNA" evidence="10">
    <location>
        <begin position="42"/>
        <end position="45"/>
    </location>
</feature>
<keyword evidence="8 10" id="KW-0460">Magnesium</keyword>
<proteinExistence type="inferred from homology"/>
<dbReference type="NCBIfam" id="TIGR00174">
    <property type="entry name" value="miaA"/>
    <property type="match status" value="1"/>
</dbReference>
<evidence type="ECO:0000256" key="7">
    <source>
        <dbReference type="ARBA" id="ARBA00022840"/>
    </source>
</evidence>
<comment type="subunit">
    <text evidence="10">Monomer.</text>
</comment>
<dbReference type="KEGG" id="rsi:Runsl_5560"/>
<organism evidence="14 15">
    <name type="scientific">Runella slithyformis (strain ATCC 29530 / DSM 19594 / LMG 11500 / NCIMB 11436 / LSU 4)</name>
    <dbReference type="NCBI Taxonomy" id="761193"/>
    <lineage>
        <taxon>Bacteria</taxon>
        <taxon>Pseudomonadati</taxon>
        <taxon>Bacteroidota</taxon>
        <taxon>Cytophagia</taxon>
        <taxon>Cytophagales</taxon>
        <taxon>Spirosomataceae</taxon>
        <taxon>Runella</taxon>
    </lineage>
</organism>
<dbReference type="Gene3D" id="1.10.20.140">
    <property type="match status" value="1"/>
</dbReference>
<dbReference type="AlphaFoldDB" id="A0A7U3ZR55"/>
<comment type="cofactor">
    <cofactor evidence="1 10">
        <name>Mg(2+)</name>
        <dbReference type="ChEBI" id="CHEBI:18420"/>
    </cofactor>
</comment>
<gene>
    <name evidence="10" type="primary">miaA</name>
    <name evidence="14" type="ordered locus">Runsl_5560</name>
</gene>
<keyword evidence="15" id="KW-1185">Reference proteome</keyword>
<evidence type="ECO:0000313" key="15">
    <source>
        <dbReference type="Proteomes" id="UP000000493"/>
    </source>
</evidence>
<feature type="site" description="Interaction with substrate tRNA" evidence="10">
    <location>
        <position position="130"/>
    </location>
</feature>
<evidence type="ECO:0000256" key="9">
    <source>
        <dbReference type="ARBA" id="ARBA00049563"/>
    </source>
</evidence>
<evidence type="ECO:0000256" key="6">
    <source>
        <dbReference type="ARBA" id="ARBA00022741"/>
    </source>
</evidence>
<name>A0A7U3ZR55_RUNSL</name>
<keyword evidence="7 10" id="KW-0067">ATP-binding</keyword>
<accession>A0A7U3ZR55</accession>
<dbReference type="EMBL" id="CP002859">
    <property type="protein sequence ID" value="AEI51850.1"/>
    <property type="molecule type" value="Genomic_DNA"/>
</dbReference>
<feature type="binding site" evidence="10">
    <location>
        <begin position="17"/>
        <end position="24"/>
    </location>
    <ligand>
        <name>ATP</name>
        <dbReference type="ChEBI" id="CHEBI:30616"/>
    </ligand>
</feature>
<comment type="catalytic activity">
    <reaction evidence="9 10 11">
        <text>adenosine(37) in tRNA + dimethylallyl diphosphate = N(6)-dimethylallyladenosine(37) in tRNA + diphosphate</text>
        <dbReference type="Rhea" id="RHEA:26482"/>
        <dbReference type="Rhea" id="RHEA-COMP:10162"/>
        <dbReference type="Rhea" id="RHEA-COMP:10375"/>
        <dbReference type="ChEBI" id="CHEBI:33019"/>
        <dbReference type="ChEBI" id="CHEBI:57623"/>
        <dbReference type="ChEBI" id="CHEBI:74411"/>
        <dbReference type="ChEBI" id="CHEBI:74415"/>
        <dbReference type="EC" id="2.5.1.75"/>
    </reaction>
</comment>
<dbReference type="InterPro" id="IPR027417">
    <property type="entry name" value="P-loop_NTPase"/>
</dbReference>
<dbReference type="GO" id="GO:0005524">
    <property type="term" value="F:ATP binding"/>
    <property type="evidence" value="ECO:0007669"/>
    <property type="project" value="UniProtKB-UniRule"/>
</dbReference>
<keyword evidence="6 10" id="KW-0547">Nucleotide-binding</keyword>
<evidence type="ECO:0000256" key="4">
    <source>
        <dbReference type="ARBA" id="ARBA00022679"/>
    </source>
</evidence>
<feature type="site" description="Interaction with substrate tRNA" evidence="10">
    <location>
        <position position="108"/>
    </location>
</feature>
<dbReference type="PANTHER" id="PTHR11088:SF60">
    <property type="entry name" value="TRNA DIMETHYLALLYLTRANSFERASE"/>
    <property type="match status" value="1"/>
</dbReference>
<dbReference type="GO" id="GO:0052381">
    <property type="term" value="F:tRNA dimethylallyltransferase activity"/>
    <property type="evidence" value="ECO:0007669"/>
    <property type="project" value="UniProtKB-UniRule"/>
</dbReference>
<evidence type="ECO:0000256" key="13">
    <source>
        <dbReference type="RuleBase" id="RU003785"/>
    </source>
</evidence>
<evidence type="ECO:0000256" key="10">
    <source>
        <dbReference type="HAMAP-Rule" id="MF_00185"/>
    </source>
</evidence>
<comment type="similarity">
    <text evidence="3 10 13">Belongs to the IPP transferase family.</text>
</comment>
<evidence type="ECO:0000256" key="2">
    <source>
        <dbReference type="ARBA" id="ARBA00003213"/>
    </source>
</evidence>
<evidence type="ECO:0000313" key="14">
    <source>
        <dbReference type="EMBL" id="AEI51850.1"/>
    </source>
</evidence>
<evidence type="ECO:0000256" key="1">
    <source>
        <dbReference type="ARBA" id="ARBA00001946"/>
    </source>
</evidence>
<dbReference type="InterPro" id="IPR039657">
    <property type="entry name" value="Dimethylallyltransferase"/>
</dbReference>
<evidence type="ECO:0000256" key="8">
    <source>
        <dbReference type="ARBA" id="ARBA00022842"/>
    </source>
</evidence>
<comment type="caution">
    <text evidence="10">Lacks conserved residue(s) required for the propagation of feature annotation.</text>
</comment>
<dbReference type="Pfam" id="PF01715">
    <property type="entry name" value="IPPT"/>
    <property type="match status" value="1"/>
</dbReference>
<evidence type="ECO:0000256" key="3">
    <source>
        <dbReference type="ARBA" id="ARBA00005842"/>
    </source>
</evidence>
<feature type="region of interest" description="Interaction with substrate tRNA" evidence="10">
    <location>
        <begin position="166"/>
        <end position="170"/>
    </location>
</feature>
<dbReference type="GO" id="GO:0006400">
    <property type="term" value="P:tRNA modification"/>
    <property type="evidence" value="ECO:0007669"/>
    <property type="project" value="TreeGrafter"/>
</dbReference>
<dbReference type="EC" id="2.5.1.75" evidence="10"/>
<feature type="binding site" evidence="10">
    <location>
        <begin position="19"/>
        <end position="24"/>
    </location>
    <ligand>
        <name>substrate</name>
    </ligand>
</feature>
<evidence type="ECO:0000256" key="12">
    <source>
        <dbReference type="RuleBase" id="RU003784"/>
    </source>
</evidence>
<dbReference type="InterPro" id="IPR018022">
    <property type="entry name" value="IPT"/>
</dbReference>
<comment type="function">
    <text evidence="2 10 12">Catalyzes the transfer of a dimethylallyl group onto the adenine at position 37 in tRNAs that read codons beginning with uridine, leading to the formation of N6-(dimethylallyl)adenosine (i(6)A).</text>
</comment>
<evidence type="ECO:0000256" key="5">
    <source>
        <dbReference type="ARBA" id="ARBA00022694"/>
    </source>
</evidence>
<dbReference type="PANTHER" id="PTHR11088">
    <property type="entry name" value="TRNA DIMETHYLALLYLTRANSFERASE"/>
    <property type="match status" value="1"/>
</dbReference>
<keyword evidence="5 10" id="KW-0819">tRNA processing</keyword>
<dbReference type="HAMAP" id="MF_00185">
    <property type="entry name" value="IPP_trans"/>
    <property type="match status" value="1"/>
</dbReference>
<dbReference type="Gene3D" id="3.40.50.300">
    <property type="entry name" value="P-loop containing nucleotide triphosphate hydrolases"/>
    <property type="match status" value="1"/>
</dbReference>
<keyword evidence="4 10" id="KW-0808">Transferase</keyword>